<evidence type="ECO:0000259" key="2">
    <source>
        <dbReference type="PROSITE" id="PS50113"/>
    </source>
</evidence>
<dbReference type="InterPro" id="IPR000014">
    <property type="entry name" value="PAS"/>
</dbReference>
<reference evidence="3" key="1">
    <citation type="journal article" date="2015" name="Proc. Natl. Acad. Sci. U.S.A.">
        <title>Networks of energetic and metabolic interactions define dynamics in microbial communities.</title>
        <authorList>
            <person name="Embree M."/>
            <person name="Liu J.K."/>
            <person name="Al-Bassam M.M."/>
            <person name="Zengler K."/>
        </authorList>
    </citation>
    <scope>NUCLEOTIDE SEQUENCE</scope>
</reference>
<dbReference type="SUPFAM" id="SSF46785">
    <property type="entry name" value="Winged helix' DNA-binding domain"/>
    <property type="match status" value="1"/>
</dbReference>
<feature type="domain" description="PAC" evidence="2">
    <location>
        <begin position="396"/>
        <end position="447"/>
    </location>
</feature>
<feature type="domain" description="PAC" evidence="2">
    <location>
        <begin position="269"/>
        <end position="321"/>
    </location>
</feature>
<dbReference type="InterPro" id="IPR036388">
    <property type="entry name" value="WH-like_DNA-bd_sf"/>
</dbReference>
<dbReference type="InterPro" id="IPR052155">
    <property type="entry name" value="Biofilm_reg_signaling"/>
</dbReference>
<dbReference type="SMART" id="SM00091">
    <property type="entry name" value="PAS"/>
    <property type="match status" value="4"/>
</dbReference>
<dbReference type="InterPro" id="IPR035965">
    <property type="entry name" value="PAS-like_dom_sf"/>
</dbReference>
<dbReference type="InterPro" id="IPR013767">
    <property type="entry name" value="PAS_fold"/>
</dbReference>
<dbReference type="GO" id="GO:0016301">
    <property type="term" value="F:kinase activity"/>
    <property type="evidence" value="ECO:0007669"/>
    <property type="project" value="UniProtKB-KW"/>
</dbReference>
<dbReference type="Gene3D" id="1.10.10.10">
    <property type="entry name" value="Winged helix-like DNA-binding domain superfamily/Winged helix DNA-binding domain"/>
    <property type="match status" value="1"/>
</dbReference>
<dbReference type="Pfam" id="PF00989">
    <property type="entry name" value="PAS"/>
    <property type="match status" value="2"/>
</dbReference>
<dbReference type="EMBL" id="LNQE01001301">
    <property type="protein sequence ID" value="KUG19330.1"/>
    <property type="molecule type" value="Genomic_DNA"/>
</dbReference>
<feature type="domain" description="PAS" evidence="1">
    <location>
        <begin position="322"/>
        <end position="393"/>
    </location>
</feature>
<dbReference type="CDD" id="cd00130">
    <property type="entry name" value="PAS"/>
    <property type="match status" value="4"/>
</dbReference>
<dbReference type="GO" id="GO:0006355">
    <property type="term" value="P:regulation of DNA-templated transcription"/>
    <property type="evidence" value="ECO:0007669"/>
    <property type="project" value="InterPro"/>
</dbReference>
<dbReference type="InterPro" id="IPR013656">
    <property type="entry name" value="PAS_4"/>
</dbReference>
<dbReference type="PANTHER" id="PTHR44757">
    <property type="entry name" value="DIGUANYLATE CYCLASE DGCP"/>
    <property type="match status" value="1"/>
</dbReference>
<keyword evidence="3" id="KW-0808">Transferase</keyword>
<dbReference type="PANTHER" id="PTHR44757:SF2">
    <property type="entry name" value="BIOFILM ARCHITECTURE MAINTENANCE PROTEIN MBAA"/>
    <property type="match status" value="1"/>
</dbReference>
<accession>A0A0W8FFC3</accession>
<dbReference type="PROSITE" id="PS50112">
    <property type="entry name" value="PAS"/>
    <property type="match status" value="4"/>
</dbReference>
<dbReference type="InterPro" id="IPR013655">
    <property type="entry name" value="PAS_fold_3"/>
</dbReference>
<dbReference type="InterPro" id="IPR001610">
    <property type="entry name" value="PAC"/>
</dbReference>
<sequence length="576" mass="65423">MVYSKTQEEDFAFIKETLKKNPQGLTVTELAKILGRTKNTVGRYLDILHASGQVEIRACGTAKIFSLSRRVPFASILQHTRDLMIMLDADMRILDINDPFLSLLHITRKEAIGSNIEFLPVADPSVQELLAKIAAAIREKRMLEDLDITKETERYFKARILETQFEDGSTGFTVILIDLTEQKQAERALRQSEEKYRDLVEHASTVILMMDLSGNITLFNEYAEHFFGFSREEIMGKNVVGTIVPATESSGRDLQELIAGICTNPERYKLHENENITRDGKRVWLRWTNRMIRDGSGRPTRILSIGVDITELKQMEEQLRASEKRFRDMANLAPQPAFEADRSGTLLFANEAAYQTFGYSPEELPLGINVYTMLVPEDRERARQNIARMLQDGMQLSSEYTAQRKDGSRFPIIDYAAPIYEGDRIAGFRGIVIDLTRQKEAEAALRRERDFIDAVLHALNALVLVLDREGRIVRFNHACEAVTAYSEAEVKGRAIWDIFLLPEEVAGVKKVFATLVAGSDTLVEHSNCWLTRSGDKRFIQWSNTILRDEEGAVTYVIGTGIDITGQRRLEKKLDEC</sequence>
<dbReference type="AlphaFoldDB" id="A0A0W8FFC3"/>
<dbReference type="InterPro" id="IPR000700">
    <property type="entry name" value="PAS-assoc_C"/>
</dbReference>
<evidence type="ECO:0000259" key="1">
    <source>
        <dbReference type="PROSITE" id="PS50112"/>
    </source>
</evidence>
<dbReference type="NCBIfam" id="TIGR00229">
    <property type="entry name" value="sensory_box"/>
    <property type="match status" value="4"/>
</dbReference>
<keyword evidence="3" id="KW-0418">Kinase</keyword>
<dbReference type="Pfam" id="PF08447">
    <property type="entry name" value="PAS_3"/>
    <property type="match status" value="1"/>
</dbReference>
<feature type="domain" description="PAS" evidence="1">
    <location>
        <begin position="192"/>
        <end position="244"/>
    </location>
</feature>
<dbReference type="Pfam" id="PF08448">
    <property type="entry name" value="PAS_4"/>
    <property type="match status" value="1"/>
</dbReference>
<organism evidence="3">
    <name type="scientific">hydrocarbon metagenome</name>
    <dbReference type="NCBI Taxonomy" id="938273"/>
    <lineage>
        <taxon>unclassified sequences</taxon>
        <taxon>metagenomes</taxon>
        <taxon>ecological metagenomes</taxon>
    </lineage>
</organism>
<feature type="domain" description="PAS" evidence="1">
    <location>
        <begin position="69"/>
        <end position="141"/>
    </location>
</feature>
<feature type="domain" description="PAS" evidence="1">
    <location>
        <begin position="448"/>
        <end position="519"/>
    </location>
</feature>
<name>A0A0W8FFC3_9ZZZZ</name>
<proteinExistence type="predicted"/>
<dbReference type="SUPFAM" id="SSF55785">
    <property type="entry name" value="PYP-like sensor domain (PAS domain)"/>
    <property type="match status" value="4"/>
</dbReference>
<dbReference type="InterPro" id="IPR036390">
    <property type="entry name" value="WH_DNA-bd_sf"/>
</dbReference>
<dbReference type="InterPro" id="IPR011991">
    <property type="entry name" value="ArsR-like_HTH"/>
</dbReference>
<dbReference type="PROSITE" id="PS50113">
    <property type="entry name" value="PAC"/>
    <property type="match status" value="3"/>
</dbReference>
<gene>
    <name evidence="3" type="ORF">ASZ90_010953</name>
</gene>
<evidence type="ECO:0000313" key="3">
    <source>
        <dbReference type="EMBL" id="KUG19330.1"/>
    </source>
</evidence>
<feature type="domain" description="PAC" evidence="2">
    <location>
        <begin position="519"/>
        <end position="575"/>
    </location>
</feature>
<protein>
    <submittedName>
        <fullName evidence="3">Sensor histidine kinase</fullName>
    </submittedName>
</protein>
<dbReference type="Gene3D" id="3.30.450.20">
    <property type="entry name" value="PAS domain"/>
    <property type="match status" value="4"/>
</dbReference>
<dbReference type="CDD" id="cd00090">
    <property type="entry name" value="HTH_ARSR"/>
    <property type="match status" value="1"/>
</dbReference>
<dbReference type="SMART" id="SM00086">
    <property type="entry name" value="PAC"/>
    <property type="match status" value="3"/>
</dbReference>
<comment type="caution">
    <text evidence="3">The sequence shown here is derived from an EMBL/GenBank/DDBJ whole genome shotgun (WGS) entry which is preliminary data.</text>
</comment>